<evidence type="ECO:0000313" key="1">
    <source>
        <dbReference type="EMBL" id="EYF08876.1"/>
    </source>
</evidence>
<organism evidence="1 2">
    <name type="scientific">Chondromyces apiculatus DSM 436</name>
    <dbReference type="NCBI Taxonomy" id="1192034"/>
    <lineage>
        <taxon>Bacteria</taxon>
        <taxon>Pseudomonadati</taxon>
        <taxon>Myxococcota</taxon>
        <taxon>Polyangia</taxon>
        <taxon>Polyangiales</taxon>
        <taxon>Polyangiaceae</taxon>
        <taxon>Chondromyces</taxon>
    </lineage>
</organism>
<dbReference type="AlphaFoldDB" id="A0A017TJP3"/>
<dbReference type="EMBL" id="ASRX01000002">
    <property type="protein sequence ID" value="EYF08876.1"/>
    <property type="molecule type" value="Genomic_DNA"/>
</dbReference>
<dbReference type="Pfam" id="PF12059">
    <property type="entry name" value="DUF3540"/>
    <property type="match status" value="1"/>
</dbReference>
<gene>
    <name evidence="1" type="ORF">CAP_2737</name>
</gene>
<sequence>MSNIAVLRTERVEKRWEYLGPADVVAAHPHALDIRMPSGVEARARLALAFPYEAVPGDVVLAIGNPDGCYVIGVLSGQGRTVLELHGDVDLRAVSGSLNLSADKGVRIAAPEVELHTGKLRLVADTVMQKFTSLRQRVTDLLSVHAGQSHSVVDGASFSQSKSATLQTQEKVLINGKEIHLG</sequence>
<dbReference type="InterPro" id="IPR021927">
    <property type="entry name" value="DUF3540"/>
</dbReference>
<protein>
    <recommendedName>
        <fullName evidence="3">DUF3540 domain-containing protein</fullName>
    </recommendedName>
</protein>
<accession>A0A017TJP3</accession>
<name>A0A017TJP3_9BACT</name>
<dbReference type="Proteomes" id="UP000019678">
    <property type="component" value="Unassembled WGS sequence"/>
</dbReference>
<comment type="caution">
    <text evidence="1">The sequence shown here is derived from an EMBL/GenBank/DDBJ whole genome shotgun (WGS) entry which is preliminary data.</text>
</comment>
<keyword evidence="2" id="KW-1185">Reference proteome</keyword>
<dbReference type="RefSeq" id="WP_044235126.1">
    <property type="nucleotide sequence ID" value="NZ_ASRX01000002.1"/>
</dbReference>
<evidence type="ECO:0008006" key="3">
    <source>
        <dbReference type="Google" id="ProtNLM"/>
    </source>
</evidence>
<dbReference type="STRING" id="1192034.CAP_2737"/>
<dbReference type="OrthoDB" id="5504731at2"/>
<proteinExistence type="predicted"/>
<evidence type="ECO:0000313" key="2">
    <source>
        <dbReference type="Proteomes" id="UP000019678"/>
    </source>
</evidence>
<reference evidence="1 2" key="1">
    <citation type="submission" date="2013-05" db="EMBL/GenBank/DDBJ databases">
        <title>Genome assembly of Chondromyces apiculatus DSM 436.</title>
        <authorList>
            <person name="Sharma G."/>
            <person name="Khatri I."/>
            <person name="Kaur C."/>
            <person name="Mayilraj S."/>
            <person name="Subramanian S."/>
        </authorList>
    </citation>
    <scope>NUCLEOTIDE SEQUENCE [LARGE SCALE GENOMIC DNA]</scope>
    <source>
        <strain evidence="1 2">DSM 436</strain>
    </source>
</reference>